<dbReference type="AlphaFoldDB" id="A0A452YC44"/>
<feature type="domain" description="ATPase dynein-related AAA" evidence="3">
    <location>
        <begin position="3"/>
        <end position="95"/>
    </location>
</feature>
<dbReference type="GO" id="GO:0016887">
    <property type="term" value="F:ATP hydrolysis activity"/>
    <property type="evidence" value="ECO:0007669"/>
    <property type="project" value="InterPro"/>
</dbReference>
<dbReference type="InterPro" id="IPR011704">
    <property type="entry name" value="ATPase_dyneun-rel_AAA"/>
</dbReference>
<evidence type="ECO:0000313" key="6">
    <source>
        <dbReference type="Proteomes" id="UP000015105"/>
    </source>
</evidence>
<evidence type="ECO:0000313" key="5">
    <source>
        <dbReference type="EnsemblPlants" id="AET1Gv20368400.48"/>
    </source>
</evidence>
<dbReference type="SUPFAM" id="SSF52540">
    <property type="entry name" value="P-loop containing nucleoside triphosphate hydrolases"/>
    <property type="match status" value="2"/>
</dbReference>
<evidence type="ECO:0000256" key="2">
    <source>
        <dbReference type="ARBA" id="ARBA00022840"/>
    </source>
</evidence>
<dbReference type="FunFam" id="3.40.50.300:FF:000582">
    <property type="entry name" value="Midasin"/>
    <property type="match status" value="1"/>
</dbReference>
<dbReference type="PANTHER" id="PTHR48103">
    <property type="entry name" value="MIDASIN-RELATED"/>
    <property type="match status" value="1"/>
</dbReference>
<evidence type="ECO:0000256" key="1">
    <source>
        <dbReference type="ARBA" id="ARBA00022741"/>
    </source>
</evidence>
<feature type="domain" description="ATPase dynein-related AAA" evidence="3">
    <location>
        <begin position="303"/>
        <end position="350"/>
    </location>
</feature>
<dbReference type="Pfam" id="PF17867">
    <property type="entry name" value="AAA_lid_7"/>
    <property type="match status" value="1"/>
</dbReference>
<reference evidence="6" key="2">
    <citation type="journal article" date="2017" name="Nat. Plants">
        <title>The Aegilops tauschii genome reveals multiple impacts of transposons.</title>
        <authorList>
            <person name="Zhao G."/>
            <person name="Zou C."/>
            <person name="Li K."/>
            <person name="Wang K."/>
            <person name="Li T."/>
            <person name="Gao L."/>
            <person name="Zhang X."/>
            <person name="Wang H."/>
            <person name="Yang Z."/>
            <person name="Liu X."/>
            <person name="Jiang W."/>
            <person name="Mao L."/>
            <person name="Kong X."/>
            <person name="Jiao Y."/>
            <person name="Jia J."/>
        </authorList>
    </citation>
    <scope>NUCLEOTIDE SEQUENCE [LARGE SCALE GENOMIC DNA]</scope>
    <source>
        <strain evidence="6">cv. AL8/78</strain>
    </source>
</reference>
<keyword evidence="2" id="KW-0067">ATP-binding</keyword>
<dbReference type="GO" id="GO:0000055">
    <property type="term" value="P:ribosomal large subunit export from nucleus"/>
    <property type="evidence" value="ECO:0007669"/>
    <property type="project" value="TreeGrafter"/>
</dbReference>
<sequence length="375" mass="41541">VLFIHMDEQMDGRTLVGSYVCTEKPGEFKWAPGSLTQAIVKGFWIVFEDIDKAPTDVQSILLPLLEGSSSFSIGHAEAVEVADGFRLFATVTTSKHDFSHALEGRLTYSGLWRKVMLGEPNREDMVNIVNGCYPSLDTISSKLIDTFEKVNSLVSYQFGGLNLAGGFSDGILHRFSLRDLLKWCKRIVGVDLNFEGLGLASSGYQFIYYEAADIFAASLSSPDKRQYVAREIARILGLFHQAETMHPTDKPIIQARHTDLQVGRVTLQCSDKPALIQKGPFADIRSALDVLERVACSIKFNEPVLLVGETGTGKTTLVQNLASWLKQSLTVVNLSQQSDISDLLGGFKPTDARSICFPLYMEFKDLFCQSFSKEV</sequence>
<dbReference type="EnsemblPlants" id="AET1Gv20368400.48">
    <property type="protein sequence ID" value="AET1Gv20368400.48"/>
    <property type="gene ID" value="AET1Gv20368400"/>
</dbReference>
<reference evidence="6" key="1">
    <citation type="journal article" date="2014" name="Science">
        <title>Ancient hybridizations among the ancestral genomes of bread wheat.</title>
        <authorList>
            <consortium name="International Wheat Genome Sequencing Consortium,"/>
            <person name="Marcussen T."/>
            <person name="Sandve S.R."/>
            <person name="Heier L."/>
            <person name="Spannagl M."/>
            <person name="Pfeifer M."/>
            <person name="Jakobsen K.S."/>
            <person name="Wulff B.B."/>
            <person name="Steuernagel B."/>
            <person name="Mayer K.F."/>
            <person name="Olsen O.A."/>
        </authorList>
    </citation>
    <scope>NUCLEOTIDE SEQUENCE [LARGE SCALE GENOMIC DNA]</scope>
    <source>
        <strain evidence="6">cv. AL8/78</strain>
    </source>
</reference>
<dbReference type="GO" id="GO:0005634">
    <property type="term" value="C:nucleus"/>
    <property type="evidence" value="ECO:0007669"/>
    <property type="project" value="TreeGrafter"/>
</dbReference>
<reference evidence="5" key="3">
    <citation type="journal article" date="2017" name="Nature">
        <title>Genome sequence of the progenitor of the wheat D genome Aegilops tauschii.</title>
        <authorList>
            <person name="Luo M.C."/>
            <person name="Gu Y.Q."/>
            <person name="Puiu D."/>
            <person name="Wang H."/>
            <person name="Twardziok S.O."/>
            <person name="Deal K.R."/>
            <person name="Huo N."/>
            <person name="Zhu T."/>
            <person name="Wang L."/>
            <person name="Wang Y."/>
            <person name="McGuire P.E."/>
            <person name="Liu S."/>
            <person name="Long H."/>
            <person name="Ramasamy R.K."/>
            <person name="Rodriguez J.C."/>
            <person name="Van S.L."/>
            <person name="Yuan L."/>
            <person name="Wang Z."/>
            <person name="Xia Z."/>
            <person name="Xiao L."/>
            <person name="Anderson O.D."/>
            <person name="Ouyang S."/>
            <person name="Liang Y."/>
            <person name="Zimin A.V."/>
            <person name="Pertea G."/>
            <person name="Qi P."/>
            <person name="Bennetzen J.L."/>
            <person name="Dai X."/>
            <person name="Dawson M.W."/>
            <person name="Muller H.G."/>
            <person name="Kugler K."/>
            <person name="Rivarola-Duarte L."/>
            <person name="Spannagl M."/>
            <person name="Mayer K.F.X."/>
            <person name="Lu F.H."/>
            <person name="Bevan M.W."/>
            <person name="Leroy P."/>
            <person name="Li P."/>
            <person name="You F.M."/>
            <person name="Sun Q."/>
            <person name="Liu Z."/>
            <person name="Lyons E."/>
            <person name="Wicker T."/>
            <person name="Salzberg S.L."/>
            <person name="Devos K.M."/>
            <person name="Dvorak J."/>
        </authorList>
    </citation>
    <scope>NUCLEOTIDE SEQUENCE [LARGE SCALE GENOMIC DNA]</scope>
    <source>
        <strain evidence="5">cv. AL8/78</strain>
    </source>
</reference>
<dbReference type="GO" id="GO:0005524">
    <property type="term" value="F:ATP binding"/>
    <property type="evidence" value="ECO:0007669"/>
    <property type="project" value="UniProtKB-KW"/>
</dbReference>
<accession>A0A452YC44</accession>
<feature type="domain" description="Midasin AAA lid" evidence="4">
    <location>
        <begin position="124"/>
        <end position="238"/>
    </location>
</feature>
<dbReference type="Pfam" id="PF07728">
    <property type="entry name" value="AAA_5"/>
    <property type="match status" value="2"/>
</dbReference>
<dbReference type="Proteomes" id="UP000015105">
    <property type="component" value="Chromosome 1D"/>
</dbReference>
<reference evidence="5" key="5">
    <citation type="journal article" date="2021" name="G3 (Bethesda)">
        <title>Aegilops tauschii genome assembly Aet v5.0 features greater sequence contiguity and improved annotation.</title>
        <authorList>
            <person name="Wang L."/>
            <person name="Zhu T."/>
            <person name="Rodriguez J.C."/>
            <person name="Deal K.R."/>
            <person name="Dubcovsky J."/>
            <person name="McGuire P.E."/>
            <person name="Lux T."/>
            <person name="Spannagl M."/>
            <person name="Mayer K.F.X."/>
            <person name="Baldrich P."/>
            <person name="Meyers B.C."/>
            <person name="Huo N."/>
            <person name="Gu Y.Q."/>
            <person name="Zhou H."/>
            <person name="Devos K.M."/>
            <person name="Bennetzen J.L."/>
            <person name="Unver T."/>
            <person name="Budak H."/>
            <person name="Gulick P.J."/>
            <person name="Galiba G."/>
            <person name="Kalapos B."/>
            <person name="Nelson D.R."/>
            <person name="Li P."/>
            <person name="You F.M."/>
            <person name="Luo M.C."/>
            <person name="Dvorak J."/>
        </authorList>
    </citation>
    <scope>NUCLEOTIDE SEQUENCE [LARGE SCALE GENOMIC DNA]</scope>
    <source>
        <strain evidence="5">cv. AL8/78</strain>
    </source>
</reference>
<evidence type="ECO:0000259" key="4">
    <source>
        <dbReference type="Pfam" id="PF17867"/>
    </source>
</evidence>
<keyword evidence="6" id="KW-1185">Reference proteome</keyword>
<keyword evidence="1" id="KW-0547">Nucleotide-binding</keyword>
<protein>
    <recommendedName>
        <fullName evidence="7">ATPase dynein-related AAA domain-containing protein</fullName>
    </recommendedName>
</protein>
<dbReference type="GO" id="GO:0030687">
    <property type="term" value="C:preribosome, large subunit precursor"/>
    <property type="evidence" value="ECO:0007669"/>
    <property type="project" value="TreeGrafter"/>
</dbReference>
<dbReference type="PANTHER" id="PTHR48103:SF2">
    <property type="entry name" value="MIDASIN"/>
    <property type="match status" value="1"/>
</dbReference>
<name>A0A452YC44_AEGTS</name>
<dbReference type="Gene3D" id="3.40.50.300">
    <property type="entry name" value="P-loop containing nucleotide triphosphate hydrolases"/>
    <property type="match status" value="2"/>
</dbReference>
<organism evidence="5 6">
    <name type="scientific">Aegilops tauschii subsp. strangulata</name>
    <name type="common">Goatgrass</name>
    <dbReference type="NCBI Taxonomy" id="200361"/>
    <lineage>
        <taxon>Eukaryota</taxon>
        <taxon>Viridiplantae</taxon>
        <taxon>Streptophyta</taxon>
        <taxon>Embryophyta</taxon>
        <taxon>Tracheophyta</taxon>
        <taxon>Spermatophyta</taxon>
        <taxon>Magnoliopsida</taxon>
        <taxon>Liliopsida</taxon>
        <taxon>Poales</taxon>
        <taxon>Poaceae</taxon>
        <taxon>BOP clade</taxon>
        <taxon>Pooideae</taxon>
        <taxon>Triticodae</taxon>
        <taxon>Triticeae</taxon>
        <taxon>Triticinae</taxon>
        <taxon>Aegilops</taxon>
    </lineage>
</organism>
<dbReference type="GO" id="GO:0000027">
    <property type="term" value="P:ribosomal large subunit assembly"/>
    <property type="evidence" value="ECO:0007669"/>
    <property type="project" value="TreeGrafter"/>
</dbReference>
<proteinExistence type="predicted"/>
<dbReference type="InterPro" id="IPR025662">
    <property type="entry name" value="Sigma_54_int_dom_ATP-bd_1"/>
</dbReference>
<reference evidence="5" key="4">
    <citation type="submission" date="2019-03" db="UniProtKB">
        <authorList>
            <consortium name="EnsemblPlants"/>
        </authorList>
    </citation>
    <scope>IDENTIFICATION</scope>
</reference>
<dbReference type="Gramene" id="AET1Gv20368400.48">
    <property type="protein sequence ID" value="AET1Gv20368400.48"/>
    <property type="gene ID" value="AET1Gv20368400"/>
</dbReference>
<dbReference type="PROSITE" id="PS00675">
    <property type="entry name" value="SIGMA54_INTERACT_1"/>
    <property type="match status" value="1"/>
</dbReference>
<evidence type="ECO:0008006" key="7">
    <source>
        <dbReference type="Google" id="ProtNLM"/>
    </source>
</evidence>
<dbReference type="InterPro" id="IPR027417">
    <property type="entry name" value="P-loop_NTPase"/>
</dbReference>
<evidence type="ECO:0000259" key="3">
    <source>
        <dbReference type="Pfam" id="PF07728"/>
    </source>
</evidence>
<dbReference type="InterPro" id="IPR040848">
    <property type="entry name" value="AAA_lid_7"/>
</dbReference>